<sequence length="54" mass="5805">MGVPHPGRRAADAVHDGRLAPVLLGPTPSERLAAAEEHARTLAERNRLARERTG</sequence>
<organism evidence="2 3">
    <name type="scientific">Nonomuraea marmarensis</name>
    <dbReference type="NCBI Taxonomy" id="3351344"/>
    <lineage>
        <taxon>Bacteria</taxon>
        <taxon>Bacillati</taxon>
        <taxon>Actinomycetota</taxon>
        <taxon>Actinomycetes</taxon>
        <taxon>Streptosporangiales</taxon>
        <taxon>Streptosporangiaceae</taxon>
        <taxon>Nonomuraea</taxon>
    </lineage>
</organism>
<gene>
    <name evidence="2" type="ORF">ACFLIM_29580</name>
</gene>
<evidence type="ECO:0000313" key="3">
    <source>
        <dbReference type="Proteomes" id="UP001603978"/>
    </source>
</evidence>
<comment type="caution">
    <text evidence="2">The sequence shown here is derived from an EMBL/GenBank/DDBJ whole genome shotgun (WGS) entry which is preliminary data.</text>
</comment>
<proteinExistence type="predicted"/>
<name>A0ABW7AJ22_9ACTN</name>
<keyword evidence="3" id="KW-1185">Reference proteome</keyword>
<feature type="region of interest" description="Disordered" evidence="1">
    <location>
        <begin position="33"/>
        <end position="54"/>
    </location>
</feature>
<reference evidence="2 3" key="1">
    <citation type="submission" date="2024-10" db="EMBL/GenBank/DDBJ databases">
        <authorList>
            <person name="Topkara A.R."/>
            <person name="Saygin H."/>
        </authorList>
    </citation>
    <scope>NUCLEOTIDE SEQUENCE [LARGE SCALE GENOMIC DNA]</scope>
    <source>
        <strain evidence="2 3">M3C6</strain>
    </source>
</reference>
<protein>
    <submittedName>
        <fullName evidence="2">Uncharacterized protein</fullName>
    </submittedName>
</protein>
<accession>A0ABW7AJ22</accession>
<dbReference type="EMBL" id="JBICRM010000020">
    <property type="protein sequence ID" value="MFG1707358.1"/>
    <property type="molecule type" value="Genomic_DNA"/>
</dbReference>
<dbReference type="RefSeq" id="WP_393170983.1">
    <property type="nucleotide sequence ID" value="NZ_JBICRM010000020.1"/>
</dbReference>
<evidence type="ECO:0000313" key="2">
    <source>
        <dbReference type="EMBL" id="MFG1707358.1"/>
    </source>
</evidence>
<evidence type="ECO:0000256" key="1">
    <source>
        <dbReference type="SAM" id="MobiDB-lite"/>
    </source>
</evidence>
<dbReference type="Proteomes" id="UP001603978">
    <property type="component" value="Unassembled WGS sequence"/>
</dbReference>